<dbReference type="Proteomes" id="UP001157186">
    <property type="component" value="Unassembled WGS sequence"/>
</dbReference>
<evidence type="ECO:0000313" key="2">
    <source>
        <dbReference type="EMBL" id="GLX80395.1"/>
    </source>
</evidence>
<comment type="caution">
    <text evidence="2">The sequence shown here is derived from an EMBL/GenBank/DDBJ whole genome shotgun (WGS) entry which is preliminary data.</text>
</comment>
<name>A0ABQ6H0W5_9GAMM</name>
<dbReference type="PROSITE" id="PS50005">
    <property type="entry name" value="TPR"/>
    <property type="match status" value="2"/>
</dbReference>
<feature type="repeat" description="TPR" evidence="1">
    <location>
        <begin position="242"/>
        <end position="275"/>
    </location>
</feature>
<dbReference type="SUPFAM" id="SSF48452">
    <property type="entry name" value="TPR-like"/>
    <property type="match status" value="1"/>
</dbReference>
<gene>
    <name evidence="2" type="ORF">tinsulaeT_37350</name>
</gene>
<dbReference type="PANTHER" id="PTHR12558">
    <property type="entry name" value="CELL DIVISION CYCLE 16,23,27"/>
    <property type="match status" value="1"/>
</dbReference>
<proteinExistence type="predicted"/>
<dbReference type="Pfam" id="PF13432">
    <property type="entry name" value="TPR_16"/>
    <property type="match status" value="1"/>
</dbReference>
<evidence type="ECO:0000313" key="3">
    <source>
        <dbReference type="Proteomes" id="UP001157186"/>
    </source>
</evidence>
<dbReference type="Gene3D" id="1.25.40.10">
    <property type="entry name" value="Tetratricopeptide repeat domain"/>
    <property type="match status" value="2"/>
</dbReference>
<feature type="repeat" description="TPR" evidence="1">
    <location>
        <begin position="344"/>
        <end position="377"/>
    </location>
</feature>
<dbReference type="RefSeq" id="WP_284246382.1">
    <property type="nucleotide sequence ID" value="NZ_BSST01000001.1"/>
</dbReference>
<protein>
    <recommendedName>
        <fullName evidence="4">Tetratricopeptide repeat protein</fullName>
    </recommendedName>
</protein>
<keyword evidence="1" id="KW-0802">TPR repeat</keyword>
<dbReference type="InterPro" id="IPR011990">
    <property type="entry name" value="TPR-like_helical_dom_sf"/>
</dbReference>
<accession>A0ABQ6H0W5</accession>
<dbReference type="PANTHER" id="PTHR12558:SF13">
    <property type="entry name" value="CELL DIVISION CYCLE PROTEIN 27 HOMOLOG"/>
    <property type="match status" value="1"/>
</dbReference>
<dbReference type="SMART" id="SM00028">
    <property type="entry name" value="TPR"/>
    <property type="match status" value="4"/>
</dbReference>
<evidence type="ECO:0000256" key="1">
    <source>
        <dbReference type="PROSITE-ProRule" id="PRU00339"/>
    </source>
</evidence>
<evidence type="ECO:0008006" key="4">
    <source>
        <dbReference type="Google" id="ProtNLM"/>
    </source>
</evidence>
<dbReference type="EMBL" id="BSST01000001">
    <property type="protein sequence ID" value="GLX80395.1"/>
    <property type="molecule type" value="Genomic_DNA"/>
</dbReference>
<reference evidence="2 3" key="1">
    <citation type="submission" date="2023-03" db="EMBL/GenBank/DDBJ databases">
        <title>Draft genome sequence of Thalassotalea insulae KCTC 62186T.</title>
        <authorList>
            <person name="Sawabe T."/>
        </authorList>
    </citation>
    <scope>NUCLEOTIDE SEQUENCE [LARGE SCALE GENOMIC DNA]</scope>
    <source>
        <strain evidence="2 3">KCTC 62186</strain>
    </source>
</reference>
<sequence>MFALDFNARVRLPILMLILLVVSCQTTTSNEKVSVNTTLYIDEAFPKYQTFDIETEQDIFAIDQEMKEMVKEKLLVVRDSKKRAQELLKQLFKKDSINLSYQNLANLTAIDAYHSGTANCMSLTIMAYALAKEAQLDVKFQKIQVPEYWTRNGQYNMLTGHVNLLLTERPNPEQMIIYGKKLIQIDFDPSLFKNAFPKTIIGKPMVLAMFYNNKGADAIVAEQYDLAYAYFKKSTQVAPQFSSAWGNLGILYKVTENYNLAKQAYRYAVELDNRNLTALGNLAFLLKSQGQIAQADKIERLLHSKRIKNPYYYALLADEAFYQGDYHQALMHYKKALKMNYRVHEFHFGLAKVYYALNDIDKAENAMEKAISYSKSENIDSQYIAKLNFLKHVSISD</sequence>
<keyword evidence="3" id="KW-1185">Reference proteome</keyword>
<organism evidence="2 3">
    <name type="scientific">Thalassotalea insulae</name>
    <dbReference type="NCBI Taxonomy" id="2056778"/>
    <lineage>
        <taxon>Bacteria</taxon>
        <taxon>Pseudomonadati</taxon>
        <taxon>Pseudomonadota</taxon>
        <taxon>Gammaproteobacteria</taxon>
        <taxon>Alteromonadales</taxon>
        <taxon>Colwelliaceae</taxon>
        <taxon>Thalassotalea</taxon>
    </lineage>
</organism>
<dbReference type="Pfam" id="PF13181">
    <property type="entry name" value="TPR_8"/>
    <property type="match status" value="1"/>
</dbReference>
<dbReference type="InterPro" id="IPR019734">
    <property type="entry name" value="TPR_rpt"/>
</dbReference>